<dbReference type="NCBIfam" id="TIGR00413">
    <property type="entry name" value="rlpA"/>
    <property type="match status" value="1"/>
</dbReference>
<dbReference type="InterPro" id="IPR036680">
    <property type="entry name" value="SPOR-like_sf"/>
</dbReference>
<name>A0A221KDF8_VITFI</name>
<dbReference type="RefSeq" id="WP_089416108.1">
    <property type="nucleotide sequence ID" value="NZ_CP022423.1"/>
</dbReference>
<dbReference type="InterPro" id="IPR012997">
    <property type="entry name" value="RplA"/>
</dbReference>
<sequence>MVFIAGLSGSASTSDSTLDMRSDYAAAQVDGPPVGVLPDPMAIPDAEPRIEAILPGGANRPYQVAGRVYTPITADIPMSERGLASWYGRKYHGRRTSTGEYYNMFAMSAAHPTMPLPSYARVRNPANGREVIVRVNDRGPFSGDRVIDLSWAAAAKLGVAQRVGTVEVQRLTRTDILALQNEGGIEEPISGGYHNSTTPVAVINPVGRPGSAAGATGGGAEATPSAVATPVRVGSGVTVITATPLPSSGGGTPAAAAASVRPSGGVPSPAAAVAAGGFWLQFGAFSRSEGAQALRGEIAARLDWIAPALTIVSDGALYRLQAGPYRSRVDAGDVLHKIKEESAWTPIVVERK</sequence>
<dbReference type="PANTHER" id="PTHR34183">
    <property type="entry name" value="ENDOLYTIC PEPTIDOGLYCAN TRANSGLYCOSYLASE RLPA"/>
    <property type="match status" value="1"/>
</dbReference>
<evidence type="ECO:0000313" key="7">
    <source>
        <dbReference type="EMBL" id="ASM76877.1"/>
    </source>
</evidence>
<evidence type="ECO:0000256" key="1">
    <source>
        <dbReference type="ARBA" id="ARBA00022729"/>
    </source>
</evidence>
<dbReference type="Gene3D" id="3.30.70.1070">
    <property type="entry name" value="Sporulation related repeat"/>
    <property type="match status" value="1"/>
</dbReference>
<dbReference type="InterPro" id="IPR007730">
    <property type="entry name" value="SPOR-like_dom"/>
</dbReference>
<proteinExistence type="inferred from homology"/>
<evidence type="ECO:0000259" key="6">
    <source>
        <dbReference type="PROSITE" id="PS51724"/>
    </source>
</evidence>
<organism evidence="7 8">
    <name type="scientific">Vitreoscilla filiformis</name>
    <dbReference type="NCBI Taxonomy" id="63"/>
    <lineage>
        <taxon>Bacteria</taxon>
        <taxon>Pseudomonadati</taxon>
        <taxon>Pseudomonadota</taxon>
        <taxon>Betaproteobacteria</taxon>
        <taxon>Neisseriales</taxon>
        <taxon>Neisseriaceae</taxon>
        <taxon>Vitreoscilla</taxon>
    </lineage>
</organism>
<dbReference type="SUPFAM" id="SSF50685">
    <property type="entry name" value="Barwin-like endoglucanases"/>
    <property type="match status" value="1"/>
</dbReference>
<dbReference type="GO" id="GO:0000270">
    <property type="term" value="P:peptidoglycan metabolic process"/>
    <property type="evidence" value="ECO:0007669"/>
    <property type="project" value="UniProtKB-UniRule"/>
</dbReference>
<dbReference type="OrthoDB" id="9779128at2"/>
<protein>
    <recommendedName>
        <fullName evidence="4">Endolytic peptidoglycan transglycosylase RlpA</fullName>
        <ecNumber evidence="4">4.2.2.-</ecNumber>
    </recommendedName>
</protein>
<gene>
    <name evidence="4" type="primary">rlpA</name>
    <name evidence="7" type="ORF">VITFI_CDS1099</name>
</gene>
<dbReference type="AlphaFoldDB" id="A0A221KDF8"/>
<keyword evidence="1" id="KW-0732">Signal</keyword>
<dbReference type="CDD" id="cd22268">
    <property type="entry name" value="DPBB_RlpA-like"/>
    <property type="match status" value="1"/>
</dbReference>
<dbReference type="InterPro" id="IPR034718">
    <property type="entry name" value="RlpA"/>
</dbReference>
<dbReference type="Pfam" id="PF05036">
    <property type="entry name" value="SPOR"/>
    <property type="match status" value="1"/>
</dbReference>
<accession>A0A221KDF8</accession>
<keyword evidence="3 4" id="KW-0961">Cell wall biogenesis/degradation</keyword>
<evidence type="ECO:0000256" key="5">
    <source>
        <dbReference type="RuleBase" id="RU003495"/>
    </source>
</evidence>
<dbReference type="PANTHER" id="PTHR34183:SF1">
    <property type="entry name" value="ENDOLYTIC PEPTIDOGLYCAN TRANSGLYCOSYLASE RLPA"/>
    <property type="match status" value="1"/>
</dbReference>
<reference evidence="7 8" key="1">
    <citation type="submission" date="2017-07" db="EMBL/GenBank/DDBJ databases">
        <title>Complete Genome Sequence of the cosmetic ferment Vitreoscilla filiformis (ATCC15551).</title>
        <authorList>
            <person name="Contreras S."/>
            <person name="Sagory-Zalkind P."/>
            <person name="Blanquart H."/>
            <person name="Iltis A."/>
            <person name="Morand S.C."/>
        </authorList>
    </citation>
    <scope>NUCLEOTIDE SEQUENCE [LARGE SCALE GENOMIC DNA]</scope>
    <source>
        <strain evidence="7 8">ATCC 15551</strain>
    </source>
</reference>
<dbReference type="InterPro" id="IPR009009">
    <property type="entry name" value="RlpA-like_DPBB"/>
</dbReference>
<dbReference type="EC" id="4.2.2.-" evidence="4"/>
<keyword evidence="2 4" id="KW-0456">Lyase</keyword>
<dbReference type="Proteomes" id="UP000199729">
    <property type="component" value="Chromosome"/>
</dbReference>
<evidence type="ECO:0000256" key="3">
    <source>
        <dbReference type="ARBA" id="ARBA00023316"/>
    </source>
</evidence>
<dbReference type="PROSITE" id="PS51724">
    <property type="entry name" value="SPOR"/>
    <property type="match status" value="1"/>
</dbReference>
<feature type="domain" description="SPOR" evidence="6">
    <location>
        <begin position="272"/>
        <end position="351"/>
    </location>
</feature>
<dbReference type="GO" id="GO:0042834">
    <property type="term" value="F:peptidoglycan binding"/>
    <property type="evidence" value="ECO:0007669"/>
    <property type="project" value="InterPro"/>
</dbReference>
<dbReference type="KEGG" id="vff:VITFI_CDS1099"/>
<dbReference type="GO" id="GO:0008932">
    <property type="term" value="F:lytic endotransglycosylase activity"/>
    <property type="evidence" value="ECO:0007669"/>
    <property type="project" value="UniProtKB-UniRule"/>
</dbReference>
<dbReference type="EMBL" id="CP022423">
    <property type="protein sequence ID" value="ASM76877.1"/>
    <property type="molecule type" value="Genomic_DNA"/>
</dbReference>
<dbReference type="SUPFAM" id="SSF110997">
    <property type="entry name" value="Sporulation related repeat"/>
    <property type="match status" value="1"/>
</dbReference>
<comment type="similarity">
    <text evidence="4 5">Belongs to the RlpA family.</text>
</comment>
<dbReference type="GO" id="GO:0071555">
    <property type="term" value="P:cell wall organization"/>
    <property type="evidence" value="ECO:0007669"/>
    <property type="project" value="UniProtKB-KW"/>
</dbReference>
<evidence type="ECO:0000256" key="2">
    <source>
        <dbReference type="ARBA" id="ARBA00023239"/>
    </source>
</evidence>
<dbReference type="HAMAP" id="MF_02071">
    <property type="entry name" value="RlpA"/>
    <property type="match status" value="1"/>
</dbReference>
<dbReference type="Pfam" id="PF03330">
    <property type="entry name" value="DPBB_1"/>
    <property type="match status" value="1"/>
</dbReference>
<evidence type="ECO:0000256" key="4">
    <source>
        <dbReference type="HAMAP-Rule" id="MF_02071"/>
    </source>
</evidence>
<comment type="function">
    <text evidence="4">Lytic transglycosylase with a strong preference for naked glycan strands that lack stem peptides.</text>
</comment>
<dbReference type="Gene3D" id="2.40.40.10">
    <property type="entry name" value="RlpA-like domain"/>
    <property type="match status" value="1"/>
</dbReference>
<evidence type="ECO:0000313" key="8">
    <source>
        <dbReference type="Proteomes" id="UP000199729"/>
    </source>
</evidence>
<dbReference type="InterPro" id="IPR036908">
    <property type="entry name" value="RlpA-like_sf"/>
</dbReference>
<keyword evidence="8" id="KW-1185">Reference proteome</keyword>